<dbReference type="RefSeq" id="WP_235323504.1">
    <property type="nucleotide sequence ID" value="NZ_JAFBIT010000002.1"/>
</dbReference>
<dbReference type="InterPro" id="IPR038690">
    <property type="entry name" value="NusG_2_sf"/>
</dbReference>
<keyword evidence="2" id="KW-1185">Reference proteome</keyword>
<dbReference type="Proteomes" id="UP001299220">
    <property type="component" value="Unassembled WGS sequence"/>
</dbReference>
<dbReference type="CDD" id="cd09846">
    <property type="entry name" value="DUF1312"/>
    <property type="match status" value="1"/>
</dbReference>
<sequence>MEKRKFTMREALWLLALLILAAGIYLWSLLQPAGSTAVIEQNGAELYRVTLSSLSEPEQLEVNGTVIELSRAGARFVSSPCPDQVCVEMGLLTRAGETAVCLPQRVSVRIAGGAGADSVTG</sequence>
<reference evidence="1 2" key="1">
    <citation type="submission" date="2020-12" db="EMBL/GenBank/DDBJ databases">
        <title>Whole genome sequences of gut porcine anaerobes.</title>
        <authorList>
            <person name="Kubasova T."/>
            <person name="Jahodarova E."/>
            <person name="Rychlik I."/>
        </authorList>
    </citation>
    <scope>NUCLEOTIDE SEQUENCE [LARGE SCALE GENOMIC DNA]</scope>
    <source>
        <strain evidence="1 2">An867</strain>
    </source>
</reference>
<proteinExistence type="predicted"/>
<name>A0ABS9CNU1_9FIRM</name>
<dbReference type="Gene3D" id="2.60.320.10">
    <property type="entry name" value="N-utilization substance G protein NusG, insert domain"/>
    <property type="match status" value="1"/>
</dbReference>
<evidence type="ECO:0000313" key="1">
    <source>
        <dbReference type="EMBL" id="MCF2652450.1"/>
    </source>
</evidence>
<comment type="caution">
    <text evidence="1">The sequence shown here is derived from an EMBL/GenBank/DDBJ whole genome shotgun (WGS) entry which is preliminary data.</text>
</comment>
<gene>
    <name evidence="1" type="ORF">JQM67_07530</name>
</gene>
<accession>A0ABS9CNU1</accession>
<dbReference type="Pfam" id="PF07009">
    <property type="entry name" value="NusG_II"/>
    <property type="match status" value="1"/>
</dbReference>
<protein>
    <submittedName>
        <fullName evidence="1">NusG domain II-containing protein</fullName>
    </submittedName>
</protein>
<organism evidence="1 2">
    <name type="scientific">Anaeromassilibacillus senegalensis</name>
    <dbReference type="NCBI Taxonomy" id="1673717"/>
    <lineage>
        <taxon>Bacteria</taxon>
        <taxon>Bacillati</taxon>
        <taxon>Bacillota</taxon>
        <taxon>Clostridia</taxon>
        <taxon>Eubacteriales</taxon>
        <taxon>Acutalibacteraceae</taxon>
        <taxon>Anaeromassilibacillus</taxon>
    </lineage>
</organism>
<dbReference type="EMBL" id="JAFBIT010000002">
    <property type="protein sequence ID" value="MCF2652450.1"/>
    <property type="molecule type" value="Genomic_DNA"/>
</dbReference>
<evidence type="ECO:0000313" key="2">
    <source>
        <dbReference type="Proteomes" id="UP001299220"/>
    </source>
</evidence>